<reference evidence="2" key="2">
    <citation type="journal article" date="2023" name="Science">
        <title>Genomic signatures of disease resistance in endangered staghorn corals.</title>
        <authorList>
            <person name="Vollmer S.V."/>
            <person name="Selwyn J.D."/>
            <person name="Despard B.A."/>
            <person name="Roesel C.L."/>
        </authorList>
    </citation>
    <scope>NUCLEOTIDE SEQUENCE</scope>
    <source>
        <strain evidence="2">K2</strain>
    </source>
</reference>
<evidence type="ECO:0000313" key="3">
    <source>
        <dbReference type="Proteomes" id="UP001249851"/>
    </source>
</evidence>
<dbReference type="EMBL" id="JARQWQ010000318">
    <property type="protein sequence ID" value="KAK2546712.1"/>
    <property type="molecule type" value="Genomic_DNA"/>
</dbReference>
<keyword evidence="3" id="KW-1185">Reference proteome</keyword>
<accession>A0AAD9PPM9</accession>
<organism evidence="2 3">
    <name type="scientific">Acropora cervicornis</name>
    <name type="common">Staghorn coral</name>
    <dbReference type="NCBI Taxonomy" id="6130"/>
    <lineage>
        <taxon>Eukaryota</taxon>
        <taxon>Metazoa</taxon>
        <taxon>Cnidaria</taxon>
        <taxon>Anthozoa</taxon>
        <taxon>Hexacorallia</taxon>
        <taxon>Scleractinia</taxon>
        <taxon>Astrocoeniina</taxon>
        <taxon>Acroporidae</taxon>
        <taxon>Acropora</taxon>
    </lineage>
</organism>
<dbReference type="AlphaFoldDB" id="A0AAD9PPM9"/>
<evidence type="ECO:0000256" key="1">
    <source>
        <dbReference type="SAM" id="MobiDB-lite"/>
    </source>
</evidence>
<gene>
    <name evidence="2" type="ORF">P5673_033665</name>
</gene>
<comment type="caution">
    <text evidence="2">The sequence shown here is derived from an EMBL/GenBank/DDBJ whole genome shotgun (WGS) entry which is preliminary data.</text>
</comment>
<sequence>MEEAQPCHCKKKQQLRERQIYTSPSLSSSSQNVTQLRGDKNAGFAKQYKRTTESKDKVEDDDDPHSTLAGPRPSHHDIRVPKLKQTADSTAMPLATGNKSSHMPLRKDDTLNGGKV</sequence>
<proteinExistence type="predicted"/>
<reference evidence="2" key="1">
    <citation type="journal article" date="2023" name="G3 (Bethesda)">
        <title>Whole genome assembly and annotation of the endangered Caribbean coral Acropora cervicornis.</title>
        <authorList>
            <person name="Selwyn J.D."/>
            <person name="Vollmer S.V."/>
        </authorList>
    </citation>
    <scope>NUCLEOTIDE SEQUENCE</scope>
    <source>
        <strain evidence="2">K2</strain>
    </source>
</reference>
<dbReference type="Proteomes" id="UP001249851">
    <property type="component" value="Unassembled WGS sequence"/>
</dbReference>
<protein>
    <submittedName>
        <fullName evidence="2">Uncharacterized protein</fullName>
    </submittedName>
</protein>
<feature type="region of interest" description="Disordered" evidence="1">
    <location>
        <begin position="1"/>
        <end position="116"/>
    </location>
</feature>
<evidence type="ECO:0000313" key="2">
    <source>
        <dbReference type="EMBL" id="KAK2546712.1"/>
    </source>
</evidence>
<feature type="compositionally biased region" description="Polar residues" evidence="1">
    <location>
        <begin position="20"/>
        <end position="35"/>
    </location>
</feature>
<name>A0AAD9PPM9_ACRCE</name>